<keyword evidence="4" id="KW-0028">Amino-acid biosynthesis</keyword>
<dbReference type="NCBIfam" id="TIGR00676">
    <property type="entry name" value="fadh2"/>
    <property type="match status" value="1"/>
</dbReference>
<evidence type="ECO:0000313" key="14">
    <source>
        <dbReference type="Proteomes" id="UP000000248"/>
    </source>
</evidence>
<evidence type="ECO:0000256" key="3">
    <source>
        <dbReference type="ARBA" id="ARBA00006743"/>
    </source>
</evidence>
<evidence type="ECO:0000256" key="4">
    <source>
        <dbReference type="ARBA" id="ARBA00022605"/>
    </source>
</evidence>
<dbReference type="InterPro" id="IPR004620">
    <property type="entry name" value="MTHF_reductase_bac"/>
</dbReference>
<dbReference type="STRING" id="246195.DNO_0863"/>
<dbReference type="Pfam" id="PF02219">
    <property type="entry name" value="MTHFR"/>
    <property type="match status" value="1"/>
</dbReference>
<keyword evidence="5 12" id="KW-0285">Flavoprotein</keyword>
<dbReference type="EC" id="1.5.1.54" evidence="12"/>
<dbReference type="eggNOG" id="COG0685">
    <property type="taxonomic scope" value="Bacteria"/>
</dbReference>
<evidence type="ECO:0000256" key="2">
    <source>
        <dbReference type="ARBA" id="ARBA00004777"/>
    </source>
</evidence>
<evidence type="ECO:0000256" key="12">
    <source>
        <dbReference type="RuleBase" id="RU003862"/>
    </source>
</evidence>
<comment type="catalytic activity">
    <reaction evidence="11">
        <text>(6S)-5-methyl-5,6,7,8-tetrahydrofolate + NAD(+) = (6R)-5,10-methylene-5,6,7,8-tetrahydrofolate + NADH + H(+)</text>
        <dbReference type="Rhea" id="RHEA:19821"/>
        <dbReference type="ChEBI" id="CHEBI:15378"/>
        <dbReference type="ChEBI" id="CHEBI:15636"/>
        <dbReference type="ChEBI" id="CHEBI:18608"/>
        <dbReference type="ChEBI" id="CHEBI:57540"/>
        <dbReference type="ChEBI" id="CHEBI:57945"/>
        <dbReference type="EC" id="1.5.1.54"/>
    </reaction>
    <physiologicalReaction direction="right-to-left" evidence="11">
        <dbReference type="Rhea" id="RHEA:19823"/>
    </physiologicalReaction>
</comment>
<evidence type="ECO:0000256" key="11">
    <source>
        <dbReference type="ARBA" id="ARBA00048628"/>
    </source>
</evidence>
<comment type="cofactor">
    <cofactor evidence="1 12">
        <name>FAD</name>
        <dbReference type="ChEBI" id="CHEBI:57692"/>
    </cofactor>
</comment>
<evidence type="ECO:0000256" key="5">
    <source>
        <dbReference type="ARBA" id="ARBA00022630"/>
    </source>
</evidence>
<dbReference type="CDD" id="cd00537">
    <property type="entry name" value="MTHFR"/>
    <property type="match status" value="1"/>
</dbReference>
<dbReference type="GO" id="GO:0005829">
    <property type="term" value="C:cytosol"/>
    <property type="evidence" value="ECO:0007669"/>
    <property type="project" value="InterPro"/>
</dbReference>
<keyword evidence="8" id="KW-0520">NAD</keyword>
<evidence type="ECO:0000313" key="13">
    <source>
        <dbReference type="EMBL" id="ABQ13681.1"/>
    </source>
</evidence>
<evidence type="ECO:0000256" key="6">
    <source>
        <dbReference type="ARBA" id="ARBA00022827"/>
    </source>
</evidence>
<dbReference type="PANTHER" id="PTHR45754:SF3">
    <property type="entry name" value="METHYLENETETRAHYDROFOLATE REDUCTASE (NADPH)"/>
    <property type="match status" value="1"/>
</dbReference>
<dbReference type="AlphaFoldDB" id="A5EYC8"/>
<keyword evidence="7 12" id="KW-0560">Oxidoreductase</keyword>
<evidence type="ECO:0000256" key="7">
    <source>
        <dbReference type="ARBA" id="ARBA00023002"/>
    </source>
</evidence>
<sequence>MSRFPYLVNMIEKSNSLRLSCEFFPAATKIGEKKLAEVRQALSFLNCEYYSVTYGAGGATRDQTIALVKTLCREAERAVMPHITCVASHKRAIASLLAQYQKLGIKHLMLLRGDMPSGIYQLGDIMSARDLVRLVRKQWGDSVHIVVAAYPETHPQAQTQQIDLINFYEKCAAGANEAVTQYFFNGDAYLRFRDDVVKMGVSIPIVPGIMPITNYVRLARFSDNCGTEIPRWIRTRLESYQEDSASLLDFGADVVSQLCQRLVSEGVPGLHFYTMNRADALIEIAKRLGWYAL</sequence>
<comment type="pathway">
    <text evidence="10">Amino-acid biosynthesis; L-methionine biosynthesis via de novo pathway.</text>
</comment>
<comment type="pathway">
    <text evidence="2 12">One-carbon metabolism; tetrahydrofolate interconversion.</text>
</comment>
<comment type="similarity">
    <text evidence="3 12">Belongs to the methylenetetrahydrofolate reductase family.</text>
</comment>
<dbReference type="PANTHER" id="PTHR45754">
    <property type="entry name" value="METHYLENETETRAHYDROFOLATE REDUCTASE"/>
    <property type="match status" value="1"/>
</dbReference>
<dbReference type="GO" id="GO:0009086">
    <property type="term" value="P:methionine biosynthetic process"/>
    <property type="evidence" value="ECO:0007669"/>
    <property type="project" value="UniProtKB-KW"/>
</dbReference>
<dbReference type="UniPathway" id="UPA00193"/>
<organism evidence="13 14">
    <name type="scientific">Dichelobacter nodosus (strain VCS1703A)</name>
    <dbReference type="NCBI Taxonomy" id="246195"/>
    <lineage>
        <taxon>Bacteria</taxon>
        <taxon>Pseudomonadati</taxon>
        <taxon>Pseudomonadota</taxon>
        <taxon>Gammaproteobacteria</taxon>
        <taxon>Cardiobacteriales</taxon>
        <taxon>Cardiobacteriaceae</taxon>
        <taxon>Dichelobacter</taxon>
    </lineage>
</organism>
<name>A5EYC8_DICNV</name>
<evidence type="ECO:0000256" key="9">
    <source>
        <dbReference type="ARBA" id="ARBA00023167"/>
    </source>
</evidence>
<proteinExistence type="inferred from homology"/>
<dbReference type="Proteomes" id="UP000000248">
    <property type="component" value="Chromosome"/>
</dbReference>
<dbReference type="HOGENOM" id="CLU_025841_0_0_6"/>
<dbReference type="InterPro" id="IPR029041">
    <property type="entry name" value="FAD-linked_oxidoreductase-like"/>
</dbReference>
<evidence type="ECO:0000256" key="8">
    <source>
        <dbReference type="ARBA" id="ARBA00023027"/>
    </source>
</evidence>
<gene>
    <name evidence="13" type="primary">metF</name>
    <name evidence="13" type="ordered locus">DNO_0863</name>
</gene>
<dbReference type="Gene3D" id="3.20.20.220">
    <property type="match status" value="1"/>
</dbReference>
<dbReference type="GO" id="GO:0035999">
    <property type="term" value="P:tetrahydrofolate interconversion"/>
    <property type="evidence" value="ECO:0007669"/>
    <property type="project" value="UniProtKB-UniPathway"/>
</dbReference>
<dbReference type="EMBL" id="CP000513">
    <property type="protein sequence ID" value="ABQ13681.1"/>
    <property type="molecule type" value="Genomic_DNA"/>
</dbReference>
<keyword evidence="9" id="KW-0486">Methionine biosynthesis</keyword>
<evidence type="ECO:0000256" key="10">
    <source>
        <dbReference type="ARBA" id="ARBA00034478"/>
    </source>
</evidence>
<dbReference type="KEGG" id="dno:DNO_0863"/>
<keyword evidence="14" id="KW-1185">Reference proteome</keyword>
<protein>
    <recommendedName>
        <fullName evidence="12">Methylenetetrahydrofolate reductase</fullName>
        <ecNumber evidence="12">1.5.1.54</ecNumber>
    </recommendedName>
</protein>
<evidence type="ECO:0000256" key="1">
    <source>
        <dbReference type="ARBA" id="ARBA00001974"/>
    </source>
</evidence>
<dbReference type="GO" id="GO:0106312">
    <property type="term" value="F:methylenetetrahydrofolate reductase (NADH) activity"/>
    <property type="evidence" value="ECO:0007669"/>
    <property type="project" value="UniProtKB-EC"/>
</dbReference>
<keyword evidence="6 12" id="KW-0274">FAD</keyword>
<dbReference type="SUPFAM" id="SSF51730">
    <property type="entry name" value="FAD-linked oxidoreductase"/>
    <property type="match status" value="1"/>
</dbReference>
<dbReference type="GO" id="GO:0071949">
    <property type="term" value="F:FAD binding"/>
    <property type="evidence" value="ECO:0007669"/>
    <property type="project" value="TreeGrafter"/>
</dbReference>
<reference evidence="13 14" key="1">
    <citation type="journal article" date="2007" name="Nat. Biotechnol.">
        <title>Genome sequence and identification of candidate vaccine antigens from the animal pathogen Dichelobacter nodosus.</title>
        <authorList>
            <person name="Myers G.S."/>
            <person name="Parker D."/>
            <person name="Al-Hasani K."/>
            <person name="Kennan R.M."/>
            <person name="Seemann T."/>
            <person name="Ren Q."/>
            <person name="Badger J.H."/>
            <person name="Selengut J.D."/>
            <person name="Deboy R.T."/>
            <person name="Tettelin H."/>
            <person name="Boyce J.D."/>
            <person name="McCarl V.P."/>
            <person name="Han X."/>
            <person name="Nelson W.C."/>
            <person name="Madupu R."/>
            <person name="Mohamoud Y."/>
            <person name="Holley T."/>
            <person name="Fedorova N."/>
            <person name="Khouri H."/>
            <person name="Bottomley S.P."/>
            <person name="Whittington R.J."/>
            <person name="Adler B."/>
            <person name="Songer J.G."/>
            <person name="Rood J.I."/>
            <person name="Paulsen I.T."/>
        </authorList>
    </citation>
    <scope>NUCLEOTIDE SEQUENCE [LARGE SCALE GENOMIC DNA]</scope>
    <source>
        <strain evidence="13 14">VCS1703A</strain>
    </source>
</reference>
<accession>A5EYC8</accession>
<dbReference type="InterPro" id="IPR003171">
    <property type="entry name" value="Mehydrof_redctse-like"/>
</dbReference>